<proteinExistence type="predicted"/>
<gene>
    <name evidence="2" type="ORF">GCM10009810_05790</name>
</gene>
<dbReference type="CDD" id="cd06260">
    <property type="entry name" value="DUF820-like"/>
    <property type="match status" value="1"/>
</dbReference>
<dbReference type="EMBL" id="BAAAPN010000015">
    <property type="protein sequence ID" value="GAA1748022.1"/>
    <property type="molecule type" value="Genomic_DNA"/>
</dbReference>
<protein>
    <recommendedName>
        <fullName evidence="1">Putative restriction endonuclease domain-containing protein</fullName>
    </recommendedName>
</protein>
<dbReference type="Proteomes" id="UP001501475">
    <property type="component" value="Unassembled WGS sequence"/>
</dbReference>
<keyword evidence="3" id="KW-1185">Reference proteome</keyword>
<reference evidence="3" key="1">
    <citation type="journal article" date="2019" name="Int. J. Syst. Evol. Microbiol.">
        <title>The Global Catalogue of Microorganisms (GCM) 10K type strain sequencing project: providing services to taxonomists for standard genome sequencing and annotation.</title>
        <authorList>
            <consortium name="The Broad Institute Genomics Platform"/>
            <consortium name="The Broad Institute Genome Sequencing Center for Infectious Disease"/>
            <person name="Wu L."/>
            <person name="Ma J."/>
        </authorList>
    </citation>
    <scope>NUCLEOTIDE SEQUENCE [LARGE SCALE GENOMIC DNA]</scope>
    <source>
        <strain evidence="3">JCM 15591</strain>
    </source>
</reference>
<evidence type="ECO:0000313" key="2">
    <source>
        <dbReference type="EMBL" id="GAA1748022.1"/>
    </source>
</evidence>
<sequence>MTARTLVLDQREWTLGMVADGVPELVIETLSPSTRLVDIFLTMPRFARAGCPSFWLVDLEMLAVTAYALDGDTYCQIAHVTGEQPWAAVLPFAVTIVPARLLD</sequence>
<evidence type="ECO:0000313" key="3">
    <source>
        <dbReference type="Proteomes" id="UP001501475"/>
    </source>
</evidence>
<evidence type="ECO:0000259" key="1">
    <source>
        <dbReference type="Pfam" id="PF05685"/>
    </source>
</evidence>
<accession>A0ABP4W951</accession>
<dbReference type="InterPro" id="IPR012296">
    <property type="entry name" value="Nuclease_put_TT1808"/>
</dbReference>
<dbReference type="Gene3D" id="3.90.1570.10">
    <property type="entry name" value="tt1808, chain A"/>
    <property type="match status" value="1"/>
</dbReference>
<dbReference type="Pfam" id="PF05685">
    <property type="entry name" value="Uma2"/>
    <property type="match status" value="1"/>
</dbReference>
<dbReference type="RefSeq" id="WP_344061838.1">
    <property type="nucleotide sequence ID" value="NZ_BAAAPN010000015.1"/>
</dbReference>
<comment type="caution">
    <text evidence="2">The sequence shown here is derived from an EMBL/GenBank/DDBJ whole genome shotgun (WGS) entry which is preliminary data.</text>
</comment>
<dbReference type="InterPro" id="IPR008538">
    <property type="entry name" value="Uma2"/>
</dbReference>
<feature type="domain" description="Putative restriction endonuclease" evidence="1">
    <location>
        <begin position="20"/>
        <end position="89"/>
    </location>
</feature>
<dbReference type="SUPFAM" id="SSF52980">
    <property type="entry name" value="Restriction endonuclease-like"/>
    <property type="match status" value="1"/>
</dbReference>
<organism evidence="2 3">
    <name type="scientific">Nostocoides vanveenii</name>
    <dbReference type="NCBI Taxonomy" id="330835"/>
    <lineage>
        <taxon>Bacteria</taxon>
        <taxon>Bacillati</taxon>
        <taxon>Actinomycetota</taxon>
        <taxon>Actinomycetes</taxon>
        <taxon>Micrococcales</taxon>
        <taxon>Intrasporangiaceae</taxon>
        <taxon>Nostocoides</taxon>
    </lineage>
</organism>
<name>A0ABP4W951_9MICO</name>
<dbReference type="InterPro" id="IPR011335">
    <property type="entry name" value="Restrct_endonuc-II-like"/>
</dbReference>